<dbReference type="KEGG" id="gba:J421_5615"/>
<reference evidence="2 3" key="1">
    <citation type="journal article" date="2014" name="Genome Announc.">
        <title>Genome Sequence and Methylome of Soil Bacterium Gemmatirosa kalamazoonensis KBS708T, a Member of the Rarely Cultivated Gemmatimonadetes Phylum.</title>
        <authorList>
            <person name="Debruyn J.M."/>
            <person name="Radosevich M."/>
            <person name="Wommack K.E."/>
            <person name="Polson S.W."/>
            <person name="Hauser L.J."/>
            <person name="Fawaz M.N."/>
            <person name="Korlach J."/>
            <person name="Tsai Y.C."/>
        </authorList>
    </citation>
    <scope>NUCLEOTIDE SEQUENCE [LARGE SCALE GENOMIC DNA]</scope>
    <source>
        <strain evidence="2 3">KBS708</strain>
        <plasmid evidence="3">Plasmid 2</plasmid>
    </source>
</reference>
<dbReference type="PATRIC" id="fig|861299.3.peg.5652"/>
<accession>W0RS55</accession>
<dbReference type="Pfam" id="PF14100">
    <property type="entry name" value="DUF6807"/>
    <property type="match status" value="1"/>
</dbReference>
<dbReference type="RefSeq" id="WP_025414457.1">
    <property type="nucleotide sequence ID" value="NZ_CP007130.1"/>
</dbReference>
<keyword evidence="1" id="KW-0732">Signal</keyword>
<gene>
    <name evidence="2" type="ORF">J421_5615</name>
</gene>
<sequence length="349" mass="38463">MRWSSIASLVVLVAPALGAQPRVTKDGANVQLVAREADRRVDVLVDGKPFTSFLYPASLPKQVLYPLRAASGTEVTRGWPLDPRPGERVDHPHHIGLWFNHSDVNGLDFWNNSDAIPAAQKNKYGSIVFRGIDTVRSGRGEGVLVVRSDWVTPTGKTLMHETTRYAFHAAGDLRGVDRTTTLVATDTTVTFHDNKDGTLGLRVRRELEQPADKPEVFTDPSGKATAVPVLNNEGVTGRYRSAEGLEGDSVWSTRARWTSLGGTVKGEPITIAIIDHPKNYNFPTYWHARGYGLFAANPLGAKDFTKGKTDDEFTLKPGQSVTFRHRVVIFDGPTTPDRIEAQFKEFSSK</sequence>
<dbReference type="AlphaFoldDB" id="W0RS55"/>
<evidence type="ECO:0000256" key="1">
    <source>
        <dbReference type="SAM" id="SignalP"/>
    </source>
</evidence>
<feature type="chain" id="PRO_5004795906" description="Methane oxygenase PmoA" evidence="1">
    <location>
        <begin position="20"/>
        <end position="349"/>
    </location>
</feature>
<protein>
    <recommendedName>
        <fullName evidence="4">Methane oxygenase PmoA</fullName>
    </recommendedName>
</protein>
<organism evidence="2 3">
    <name type="scientific">Gemmatirosa kalamazoonensis</name>
    <dbReference type="NCBI Taxonomy" id="861299"/>
    <lineage>
        <taxon>Bacteria</taxon>
        <taxon>Pseudomonadati</taxon>
        <taxon>Gemmatimonadota</taxon>
        <taxon>Gemmatimonadia</taxon>
        <taxon>Gemmatimonadales</taxon>
        <taxon>Gemmatimonadaceae</taxon>
        <taxon>Gemmatirosa</taxon>
    </lineage>
</organism>
<dbReference type="InterPro" id="IPR029475">
    <property type="entry name" value="DUF6807"/>
</dbReference>
<evidence type="ECO:0008006" key="4">
    <source>
        <dbReference type="Google" id="ProtNLM"/>
    </source>
</evidence>
<dbReference type="OrthoDB" id="2540540at2"/>
<evidence type="ECO:0000313" key="3">
    <source>
        <dbReference type="Proteomes" id="UP000019151"/>
    </source>
</evidence>
<dbReference type="InParanoid" id="W0RS55"/>
<name>W0RS55_9BACT</name>
<proteinExistence type="predicted"/>
<evidence type="ECO:0000313" key="2">
    <source>
        <dbReference type="EMBL" id="AHG93150.1"/>
    </source>
</evidence>
<feature type="signal peptide" evidence="1">
    <location>
        <begin position="1"/>
        <end position="19"/>
    </location>
</feature>
<keyword evidence="3" id="KW-1185">Reference proteome</keyword>
<geneLocation type="plasmid" evidence="2 3">
    <name>2</name>
</geneLocation>
<keyword evidence="2" id="KW-0614">Plasmid</keyword>
<dbReference type="HOGENOM" id="CLU_058817_0_0_0"/>
<dbReference type="eggNOG" id="ENOG502ZA54">
    <property type="taxonomic scope" value="Bacteria"/>
</dbReference>
<dbReference type="EMBL" id="CP007130">
    <property type="protein sequence ID" value="AHG93150.1"/>
    <property type="molecule type" value="Genomic_DNA"/>
</dbReference>
<dbReference type="Proteomes" id="UP000019151">
    <property type="component" value="Plasmid 2"/>
</dbReference>